<evidence type="ECO:0000313" key="11">
    <source>
        <dbReference type="Proteomes" id="UP000583613"/>
    </source>
</evidence>
<proteinExistence type="predicted"/>
<feature type="domain" description="Peptidase S1" evidence="9">
    <location>
        <begin position="2"/>
        <end position="242"/>
    </location>
</feature>
<evidence type="ECO:0000256" key="1">
    <source>
        <dbReference type="ARBA" id="ARBA00001656"/>
    </source>
</evidence>
<dbReference type="PANTHER" id="PTHR24252">
    <property type="entry name" value="ACROSIN-RELATED"/>
    <property type="match status" value="1"/>
</dbReference>
<evidence type="ECO:0000256" key="6">
    <source>
        <dbReference type="ARBA" id="ARBA00022825"/>
    </source>
</evidence>
<dbReference type="Gene3D" id="2.40.10.10">
    <property type="entry name" value="Trypsin-like serine proteases"/>
    <property type="match status" value="2"/>
</dbReference>
<dbReference type="GO" id="GO:0004252">
    <property type="term" value="F:serine-type endopeptidase activity"/>
    <property type="evidence" value="ECO:0007669"/>
    <property type="project" value="InterPro"/>
</dbReference>
<dbReference type="PROSITE" id="PS00135">
    <property type="entry name" value="TRYPSIN_SER"/>
    <property type="match status" value="1"/>
</dbReference>
<comment type="catalytic activity">
    <reaction evidence="1">
        <text>Preferential cleavage: Arg-|-Xaa, Lys-|-Xaa.</text>
        <dbReference type="EC" id="3.4.21.10"/>
    </reaction>
</comment>
<name>A0A7K8XBW2_9PICI</name>
<keyword evidence="11" id="KW-1185">Reference proteome</keyword>
<dbReference type="FunFam" id="2.40.10.10:FF:000003">
    <property type="entry name" value="Transmembrane serine protease 3"/>
    <property type="match status" value="1"/>
</dbReference>
<evidence type="ECO:0000256" key="7">
    <source>
        <dbReference type="ARBA" id="ARBA00023157"/>
    </source>
</evidence>
<dbReference type="InterPro" id="IPR018114">
    <property type="entry name" value="TRYPSIN_HIS"/>
</dbReference>
<accession>A0A7K8XBW2</accession>
<feature type="non-terminal residue" evidence="10">
    <location>
        <position position="242"/>
    </location>
</feature>
<dbReference type="PANTHER" id="PTHR24252:SF8">
    <property type="entry name" value="ACROSIN"/>
    <property type="match status" value="1"/>
</dbReference>
<dbReference type="SMART" id="SM00020">
    <property type="entry name" value="Tryp_SPc"/>
    <property type="match status" value="1"/>
</dbReference>
<evidence type="ECO:0000313" key="10">
    <source>
        <dbReference type="EMBL" id="NXF88793.1"/>
    </source>
</evidence>
<dbReference type="PROSITE" id="PS00134">
    <property type="entry name" value="TRYPSIN_HIS"/>
    <property type="match status" value="1"/>
</dbReference>
<dbReference type="InterPro" id="IPR043504">
    <property type="entry name" value="Peptidase_S1_PA_chymotrypsin"/>
</dbReference>
<reference evidence="10 11" key="1">
    <citation type="submission" date="2019-09" db="EMBL/GenBank/DDBJ databases">
        <title>Bird 10,000 Genomes (B10K) Project - Family phase.</title>
        <authorList>
            <person name="Zhang G."/>
        </authorList>
    </citation>
    <scope>NUCLEOTIDE SEQUENCE [LARGE SCALE GENOMIC DNA]</scope>
    <source>
        <strain evidence="10">B10K-DU-001-04</strain>
        <tissue evidence="10">Muscle</tissue>
    </source>
</reference>
<evidence type="ECO:0000256" key="4">
    <source>
        <dbReference type="ARBA" id="ARBA00022670"/>
    </source>
</evidence>
<protein>
    <recommendedName>
        <fullName evidence="3">Acrosin</fullName>
        <ecNumber evidence="2">3.4.21.10</ecNumber>
    </recommendedName>
</protein>
<comment type="caution">
    <text evidence="10">The sequence shown here is derived from an EMBL/GenBank/DDBJ whole genome shotgun (WGS) entry which is preliminary data.</text>
</comment>
<dbReference type="AlphaFoldDB" id="A0A7K8XBW2"/>
<dbReference type="GO" id="GO:0006508">
    <property type="term" value="P:proteolysis"/>
    <property type="evidence" value="ECO:0007669"/>
    <property type="project" value="UniProtKB-KW"/>
</dbReference>
<dbReference type="InterPro" id="IPR033116">
    <property type="entry name" value="TRYPSIN_SER"/>
</dbReference>
<keyword evidence="6 8" id="KW-0720">Serine protease</keyword>
<gene>
    <name evidence="10" type="primary">Acr_0</name>
    <name evidence="10" type="ORF">EUBBOU_R06286</name>
</gene>
<evidence type="ECO:0000259" key="9">
    <source>
        <dbReference type="PROSITE" id="PS50240"/>
    </source>
</evidence>
<dbReference type="EC" id="3.4.21.10" evidence="2"/>
<dbReference type="OrthoDB" id="6339452at2759"/>
<dbReference type="InterPro" id="IPR001314">
    <property type="entry name" value="Peptidase_S1A"/>
</dbReference>
<evidence type="ECO:0000256" key="3">
    <source>
        <dbReference type="ARBA" id="ARBA00017161"/>
    </source>
</evidence>
<sequence length="242" mass="26140">RVVGGTDALPGAWPWIVSIQDPERAGSGHVCGGSLISSQWVLTAAHCFVRARNITKWRVVAGATDLSQLGDETQVRHVKQLLVHQGYRRATHSNDIALLELSQPLRCGNYIQPACLPDASLRVPKLPKCYVSGWGATTAEAGGPADVLQEAKVRLISLKLCNSSRWYNGAIHSHSLCAGYPQGGIDTCQGDSGGPLACQDKDSDYFWLIGVTSWGKGCARPRQPGAYTSVQHFYNWILAQTG</sequence>
<keyword evidence="5 8" id="KW-0378">Hydrolase</keyword>
<dbReference type="InterPro" id="IPR009003">
    <property type="entry name" value="Peptidase_S1_PA"/>
</dbReference>
<dbReference type="PRINTS" id="PR00722">
    <property type="entry name" value="CHYMOTRYPSIN"/>
</dbReference>
<feature type="non-terminal residue" evidence="10">
    <location>
        <position position="1"/>
    </location>
</feature>
<dbReference type="CDD" id="cd00190">
    <property type="entry name" value="Tryp_SPc"/>
    <property type="match status" value="1"/>
</dbReference>
<dbReference type="Proteomes" id="UP000583613">
    <property type="component" value="Unassembled WGS sequence"/>
</dbReference>
<evidence type="ECO:0000256" key="2">
    <source>
        <dbReference type="ARBA" id="ARBA00012050"/>
    </source>
</evidence>
<evidence type="ECO:0000256" key="8">
    <source>
        <dbReference type="RuleBase" id="RU363034"/>
    </source>
</evidence>
<keyword evidence="4 8" id="KW-0645">Protease</keyword>
<keyword evidence="7" id="KW-1015">Disulfide bond</keyword>
<dbReference type="InterPro" id="IPR001254">
    <property type="entry name" value="Trypsin_dom"/>
</dbReference>
<dbReference type="Pfam" id="PF00089">
    <property type="entry name" value="Trypsin"/>
    <property type="match status" value="1"/>
</dbReference>
<dbReference type="GO" id="GO:0007340">
    <property type="term" value="P:acrosome reaction"/>
    <property type="evidence" value="ECO:0007669"/>
    <property type="project" value="TreeGrafter"/>
</dbReference>
<dbReference type="EMBL" id="VWZE01007854">
    <property type="protein sequence ID" value="NXF88793.1"/>
    <property type="molecule type" value="Genomic_DNA"/>
</dbReference>
<dbReference type="SUPFAM" id="SSF50494">
    <property type="entry name" value="Trypsin-like serine proteases"/>
    <property type="match status" value="1"/>
</dbReference>
<evidence type="ECO:0000256" key="5">
    <source>
        <dbReference type="ARBA" id="ARBA00022801"/>
    </source>
</evidence>
<organism evidence="10 11">
    <name type="scientific">Eubucco bourcierii</name>
    <name type="common">red-headed barbet</name>
    <dbReference type="NCBI Taxonomy" id="91767"/>
    <lineage>
        <taxon>Eukaryota</taxon>
        <taxon>Metazoa</taxon>
        <taxon>Chordata</taxon>
        <taxon>Craniata</taxon>
        <taxon>Vertebrata</taxon>
        <taxon>Euteleostomi</taxon>
        <taxon>Archelosauria</taxon>
        <taxon>Archosauria</taxon>
        <taxon>Dinosauria</taxon>
        <taxon>Saurischia</taxon>
        <taxon>Theropoda</taxon>
        <taxon>Coelurosauria</taxon>
        <taxon>Aves</taxon>
        <taxon>Neognathae</taxon>
        <taxon>Neoaves</taxon>
        <taxon>Telluraves</taxon>
        <taxon>Coraciimorphae</taxon>
        <taxon>Piciformes</taxon>
        <taxon>Ramphastidae</taxon>
        <taxon>Eubucco</taxon>
    </lineage>
</organism>
<dbReference type="PROSITE" id="PS50240">
    <property type="entry name" value="TRYPSIN_DOM"/>
    <property type="match status" value="1"/>
</dbReference>